<dbReference type="AlphaFoldDB" id="A0A3A1UY17"/>
<dbReference type="OrthoDB" id="2360403at2"/>
<dbReference type="InterPro" id="IPR036291">
    <property type="entry name" value="NAD(P)-bd_dom_sf"/>
</dbReference>
<accession>A0A3A1UY17</accession>
<evidence type="ECO:0000313" key="1">
    <source>
        <dbReference type="EMBL" id="RIX52341.1"/>
    </source>
</evidence>
<dbReference type="RefSeq" id="WP_119600067.1">
    <property type="nucleotide sequence ID" value="NZ_QXQA01000007.1"/>
</dbReference>
<proteinExistence type="predicted"/>
<dbReference type="Gene3D" id="3.40.50.720">
    <property type="entry name" value="NAD(P)-binding Rossmann-like Domain"/>
    <property type="match status" value="1"/>
</dbReference>
<keyword evidence="2" id="KW-1185">Reference proteome</keyword>
<organism evidence="1 2">
    <name type="scientific">Paenibacillus nanensis</name>
    <dbReference type="NCBI Taxonomy" id="393251"/>
    <lineage>
        <taxon>Bacteria</taxon>
        <taxon>Bacillati</taxon>
        <taxon>Bacillota</taxon>
        <taxon>Bacilli</taxon>
        <taxon>Bacillales</taxon>
        <taxon>Paenibacillaceae</taxon>
        <taxon>Paenibacillus</taxon>
    </lineage>
</organism>
<protein>
    <recommendedName>
        <fullName evidence="3">Quinate/shikimate 5-dehydrogenase/glutamyl-tRNA reductase domain-containing protein</fullName>
    </recommendedName>
</protein>
<comment type="caution">
    <text evidence="1">The sequence shown here is derived from an EMBL/GenBank/DDBJ whole genome shotgun (WGS) entry which is preliminary data.</text>
</comment>
<sequence>MNEASADWKSAILSMVEHAAASRRASIVMIGTTARAGNPPLIIAPSRESSEFVACSLIIRHAAQLLEICSFADGKADYIFIDAESKTPDSPSFLALAGSVVRRSRIKTYKGNDITVLACDLLISHLLPDLSQTKAAIIGAGNIGAKLGLVLAERGAQVSLCRRDDKGPLLADALNMVKNKYASGKLASSDSKLEASKGARLLVGLTQGLPVITPDMVTVLSPNALIIDAGIGTIHEEAVQRANALGHRLFRLDIRIAFPSVINSILYTDKFMNETAGRRARNGQHYVAGGVIGKKGDIVVDSILHPTRIIGIADGKGGIRQDPTS</sequence>
<dbReference type="SUPFAM" id="SSF51735">
    <property type="entry name" value="NAD(P)-binding Rossmann-fold domains"/>
    <property type="match status" value="1"/>
</dbReference>
<dbReference type="Proteomes" id="UP000266482">
    <property type="component" value="Unassembled WGS sequence"/>
</dbReference>
<evidence type="ECO:0008006" key="3">
    <source>
        <dbReference type="Google" id="ProtNLM"/>
    </source>
</evidence>
<evidence type="ECO:0000313" key="2">
    <source>
        <dbReference type="Proteomes" id="UP000266482"/>
    </source>
</evidence>
<dbReference type="EMBL" id="QXQA01000007">
    <property type="protein sequence ID" value="RIX52341.1"/>
    <property type="molecule type" value="Genomic_DNA"/>
</dbReference>
<gene>
    <name evidence="1" type="ORF">D3P08_12715</name>
</gene>
<name>A0A3A1UY17_9BACL</name>
<reference evidence="1 2" key="1">
    <citation type="submission" date="2018-09" db="EMBL/GenBank/DDBJ databases">
        <title>Paenibacillus aracenensis nov. sp. isolated from a cave in southern Spain.</title>
        <authorList>
            <person name="Jurado V."/>
            <person name="Gutierrez-Patricio S."/>
            <person name="Gonzalez-Pimentel J.L."/>
            <person name="Miller A.Z."/>
            <person name="Laiz L."/>
            <person name="Saiz-Jimenez C."/>
        </authorList>
    </citation>
    <scope>NUCLEOTIDE SEQUENCE [LARGE SCALE GENOMIC DNA]</scope>
    <source>
        <strain evidence="1 2">DSM 22867</strain>
    </source>
</reference>